<evidence type="ECO:0000256" key="2">
    <source>
        <dbReference type="ARBA" id="ARBA00007362"/>
    </source>
</evidence>
<feature type="transmembrane region" description="Helical" evidence="6">
    <location>
        <begin position="32"/>
        <end position="55"/>
    </location>
</feature>
<accession>A0A1V3J937</accession>
<organism evidence="8 9">
    <name type="scientific">Rodentibacter genomosp. 1</name>
    <dbReference type="NCBI Taxonomy" id="1908264"/>
    <lineage>
        <taxon>Bacteria</taxon>
        <taxon>Pseudomonadati</taxon>
        <taxon>Pseudomonadota</taxon>
        <taxon>Gammaproteobacteria</taxon>
        <taxon>Pasteurellales</taxon>
        <taxon>Pasteurellaceae</taxon>
        <taxon>Rodentibacter</taxon>
    </lineage>
</organism>
<keyword evidence="5 6" id="KW-0472">Membrane</keyword>
<dbReference type="Gene3D" id="1.10.3730.20">
    <property type="match status" value="1"/>
</dbReference>
<evidence type="ECO:0000259" key="7">
    <source>
        <dbReference type="Pfam" id="PF00892"/>
    </source>
</evidence>
<dbReference type="Pfam" id="PF00892">
    <property type="entry name" value="EamA"/>
    <property type="match status" value="2"/>
</dbReference>
<sequence length="290" mass="32052">MNQNQHHYAAGMLVVGCILFGLGSIIVKFVPIGGYAIAFWRLLIASGIFWGLMKLKYQHFPKSRKALLYSCLSGIFLAFDLAFWHESIYAVGPGISTLLNSLQIFFLAVIGFIFFSERQSKLQLFSLVLAMVGVALIAGEELQHNIEGIYGIVIGVISAVMLAASMVMVKKVHQEEEVALFPLMLIISFSGAIVLIIPSLIFNADKLYPTHFQDWGLIVIYGAIMQCVAWGMIAYAIPLLSLGLTGLLLLSEPVAALVIDYFYLHKAINLWQWIGAVLTLFAIYLGSVKR</sequence>
<keyword evidence="3 6" id="KW-0812">Transmembrane</keyword>
<feature type="transmembrane region" description="Helical" evidence="6">
    <location>
        <begin position="150"/>
        <end position="169"/>
    </location>
</feature>
<dbReference type="InterPro" id="IPR000620">
    <property type="entry name" value="EamA_dom"/>
</dbReference>
<evidence type="ECO:0000256" key="3">
    <source>
        <dbReference type="ARBA" id="ARBA00022692"/>
    </source>
</evidence>
<proteinExistence type="inferred from homology"/>
<comment type="similarity">
    <text evidence="2">Belongs to the EamA transporter family.</text>
</comment>
<comment type="subcellular location">
    <subcellularLocation>
        <location evidence="1">Membrane</location>
        <topology evidence="1">Multi-pass membrane protein</topology>
    </subcellularLocation>
</comment>
<evidence type="ECO:0000313" key="8">
    <source>
        <dbReference type="EMBL" id="OOF51759.1"/>
    </source>
</evidence>
<protein>
    <recommendedName>
        <fullName evidence="7">EamA domain-containing protein</fullName>
    </recommendedName>
</protein>
<dbReference type="AlphaFoldDB" id="A0A1V3J937"/>
<feature type="transmembrane region" description="Helical" evidence="6">
    <location>
        <begin position="7"/>
        <end position="26"/>
    </location>
</feature>
<feature type="transmembrane region" description="Helical" evidence="6">
    <location>
        <begin position="244"/>
        <end position="264"/>
    </location>
</feature>
<keyword evidence="9" id="KW-1185">Reference proteome</keyword>
<evidence type="ECO:0000313" key="9">
    <source>
        <dbReference type="Proteomes" id="UP000188481"/>
    </source>
</evidence>
<dbReference type="InterPro" id="IPR050638">
    <property type="entry name" value="AA-Vitamin_Transporters"/>
</dbReference>
<name>A0A1V3J937_9PAST</name>
<dbReference type="PANTHER" id="PTHR32322:SF2">
    <property type="entry name" value="EAMA DOMAIN-CONTAINING PROTEIN"/>
    <property type="match status" value="1"/>
</dbReference>
<dbReference type="GO" id="GO:0016020">
    <property type="term" value="C:membrane"/>
    <property type="evidence" value="ECO:0007669"/>
    <property type="project" value="UniProtKB-SubCell"/>
</dbReference>
<dbReference type="EMBL" id="MLHN01000003">
    <property type="protein sequence ID" value="OOF51759.1"/>
    <property type="molecule type" value="Genomic_DNA"/>
</dbReference>
<evidence type="ECO:0000256" key="4">
    <source>
        <dbReference type="ARBA" id="ARBA00022989"/>
    </source>
</evidence>
<comment type="caution">
    <text evidence="8">The sequence shown here is derived from an EMBL/GenBank/DDBJ whole genome shotgun (WGS) entry which is preliminary data.</text>
</comment>
<keyword evidence="4 6" id="KW-1133">Transmembrane helix</keyword>
<dbReference type="InterPro" id="IPR037185">
    <property type="entry name" value="EmrE-like"/>
</dbReference>
<dbReference type="SUPFAM" id="SSF103481">
    <property type="entry name" value="Multidrug resistance efflux transporter EmrE"/>
    <property type="match status" value="2"/>
</dbReference>
<feature type="transmembrane region" description="Helical" evidence="6">
    <location>
        <begin position="215"/>
        <end position="237"/>
    </location>
</feature>
<feature type="transmembrane region" description="Helical" evidence="6">
    <location>
        <begin position="270"/>
        <end position="288"/>
    </location>
</feature>
<feature type="domain" description="EamA" evidence="7">
    <location>
        <begin position="150"/>
        <end position="285"/>
    </location>
</feature>
<feature type="transmembrane region" description="Helical" evidence="6">
    <location>
        <begin position="67"/>
        <end position="85"/>
    </location>
</feature>
<evidence type="ECO:0000256" key="5">
    <source>
        <dbReference type="ARBA" id="ARBA00023136"/>
    </source>
</evidence>
<feature type="transmembrane region" description="Helical" evidence="6">
    <location>
        <begin position="122"/>
        <end position="138"/>
    </location>
</feature>
<evidence type="ECO:0000256" key="6">
    <source>
        <dbReference type="SAM" id="Phobius"/>
    </source>
</evidence>
<feature type="domain" description="EamA" evidence="7">
    <location>
        <begin position="11"/>
        <end position="138"/>
    </location>
</feature>
<dbReference type="Proteomes" id="UP000188481">
    <property type="component" value="Unassembled WGS sequence"/>
</dbReference>
<dbReference type="PANTHER" id="PTHR32322">
    <property type="entry name" value="INNER MEMBRANE TRANSPORTER"/>
    <property type="match status" value="1"/>
</dbReference>
<feature type="transmembrane region" description="Helical" evidence="6">
    <location>
        <begin position="97"/>
        <end position="115"/>
    </location>
</feature>
<dbReference type="RefSeq" id="WP_077541000.1">
    <property type="nucleotide sequence ID" value="NZ_MLHN01000003.1"/>
</dbReference>
<gene>
    <name evidence="8" type="ORF">BKK54_01925</name>
</gene>
<feature type="transmembrane region" description="Helical" evidence="6">
    <location>
        <begin position="181"/>
        <end position="203"/>
    </location>
</feature>
<dbReference type="STRING" id="1908264.BKK54_01925"/>
<evidence type="ECO:0000256" key="1">
    <source>
        <dbReference type="ARBA" id="ARBA00004141"/>
    </source>
</evidence>
<reference evidence="8 9" key="1">
    <citation type="submission" date="2016-10" db="EMBL/GenBank/DDBJ databases">
        <title>Rodentibacter gen. nov. and new species.</title>
        <authorList>
            <person name="Christensen H."/>
        </authorList>
    </citation>
    <scope>NUCLEOTIDE SEQUENCE [LARGE SCALE GENOMIC DNA]</scope>
    <source>
        <strain evidence="9">ppn416</strain>
    </source>
</reference>